<keyword evidence="2" id="KW-0687">Ribonucleoprotein</keyword>
<dbReference type="SUPFAM" id="SSF50104">
    <property type="entry name" value="Translation proteins SH3-like domain"/>
    <property type="match status" value="1"/>
</dbReference>
<name>A0ABR7IS52_9CLOT</name>
<evidence type="ECO:0000313" key="4">
    <source>
        <dbReference type="Proteomes" id="UP000649151"/>
    </source>
</evidence>
<dbReference type="InterPro" id="IPR041985">
    <property type="entry name" value="Ribosomal_eL14_KOW"/>
</dbReference>
<dbReference type="CDD" id="cd06088">
    <property type="entry name" value="KOW_RPL14"/>
    <property type="match status" value="1"/>
</dbReference>
<evidence type="ECO:0000256" key="1">
    <source>
        <dbReference type="ARBA" id="ARBA00022980"/>
    </source>
</evidence>
<evidence type="ECO:0000313" key="3">
    <source>
        <dbReference type="EMBL" id="MBC5787971.1"/>
    </source>
</evidence>
<comment type="caution">
    <text evidence="3">The sequence shown here is derived from an EMBL/GenBank/DDBJ whole genome shotgun (WGS) entry which is preliminary data.</text>
</comment>
<keyword evidence="1" id="KW-0689">Ribosomal protein</keyword>
<organism evidence="3 4">
    <name type="scientific">Clostridium facile</name>
    <dbReference type="NCBI Taxonomy" id="2763035"/>
    <lineage>
        <taxon>Bacteria</taxon>
        <taxon>Bacillati</taxon>
        <taxon>Bacillota</taxon>
        <taxon>Clostridia</taxon>
        <taxon>Eubacteriales</taxon>
        <taxon>Clostridiaceae</taxon>
        <taxon>Clostridium</taxon>
    </lineage>
</organism>
<sequence>MQIIEGMIVKSKSGHDKDRYYLVVSCDDSVAYISDGKRRKLDKPKAKNYKHLQPTTHLVDVTLYTTDKKIRNLLWQWNYSDQAVIN</sequence>
<dbReference type="EMBL" id="JACOQK010000001">
    <property type="protein sequence ID" value="MBC5787971.1"/>
    <property type="molecule type" value="Genomic_DNA"/>
</dbReference>
<gene>
    <name evidence="3" type="ORF">H8Z77_08080</name>
</gene>
<dbReference type="Proteomes" id="UP000649151">
    <property type="component" value="Unassembled WGS sequence"/>
</dbReference>
<accession>A0ABR7IS52</accession>
<keyword evidence="4" id="KW-1185">Reference proteome</keyword>
<proteinExistence type="predicted"/>
<evidence type="ECO:0000256" key="2">
    <source>
        <dbReference type="ARBA" id="ARBA00023274"/>
    </source>
</evidence>
<dbReference type="RefSeq" id="WP_069987424.1">
    <property type="nucleotide sequence ID" value="NZ_JACOQK010000001.1"/>
</dbReference>
<protein>
    <submittedName>
        <fullName evidence="3">KOW domain-containing RNA-binding protein</fullName>
    </submittedName>
</protein>
<dbReference type="InterPro" id="IPR008991">
    <property type="entry name" value="Translation_prot_SH3-like_sf"/>
</dbReference>
<reference evidence="3 4" key="1">
    <citation type="submission" date="2020-08" db="EMBL/GenBank/DDBJ databases">
        <title>Genome public.</title>
        <authorList>
            <person name="Liu C."/>
            <person name="Sun Q."/>
        </authorList>
    </citation>
    <scope>NUCLEOTIDE SEQUENCE [LARGE SCALE GENOMIC DNA]</scope>
    <source>
        <strain evidence="3 4">NSJ-27</strain>
    </source>
</reference>